<dbReference type="GO" id="GO:0000467">
    <property type="term" value="P:exonucleolytic trimming to generate mature 3'-end of 5.8S rRNA from tricistronic rRNA transcript (SSU-rRNA, 5.8S rRNA, LSU-rRNA)"/>
    <property type="evidence" value="ECO:0007669"/>
    <property type="project" value="EnsemblFungi"/>
</dbReference>
<evidence type="ECO:0000256" key="1">
    <source>
        <dbReference type="ARBA" id="ARBA00004496"/>
    </source>
</evidence>
<feature type="domain" description="Exoribonuclease phosphorolytic" evidence="11">
    <location>
        <begin position="33"/>
        <end position="164"/>
    </location>
</feature>
<organism evidence="13 14">
    <name type="scientific">Spizellomyces punctatus (strain DAOM BR117)</name>
    <dbReference type="NCBI Taxonomy" id="645134"/>
    <lineage>
        <taxon>Eukaryota</taxon>
        <taxon>Fungi</taxon>
        <taxon>Fungi incertae sedis</taxon>
        <taxon>Chytridiomycota</taxon>
        <taxon>Chytridiomycota incertae sedis</taxon>
        <taxon>Chytridiomycetes</taxon>
        <taxon>Spizellomycetales</taxon>
        <taxon>Spizellomycetaceae</taxon>
        <taxon>Spizellomyces</taxon>
    </lineage>
</organism>
<comment type="subcellular location">
    <subcellularLocation>
        <location evidence="1">Cytoplasm</location>
    </subcellularLocation>
    <subcellularLocation>
        <location evidence="2">Nucleus</location>
        <location evidence="2">Nucleolus</location>
    </subcellularLocation>
</comment>
<evidence type="ECO:0000256" key="4">
    <source>
        <dbReference type="ARBA" id="ARBA00019572"/>
    </source>
</evidence>
<evidence type="ECO:0000256" key="3">
    <source>
        <dbReference type="ARBA" id="ARBA00006678"/>
    </source>
</evidence>
<reference evidence="13 14" key="1">
    <citation type="submission" date="2009-08" db="EMBL/GenBank/DDBJ databases">
        <title>The Genome Sequence of Spizellomyces punctatus strain DAOM BR117.</title>
        <authorList>
            <consortium name="The Broad Institute Genome Sequencing Platform"/>
            <person name="Russ C."/>
            <person name="Cuomo C."/>
            <person name="Shea T."/>
            <person name="Young S.K."/>
            <person name="Zeng Q."/>
            <person name="Koehrsen M."/>
            <person name="Haas B."/>
            <person name="Borodovsky M."/>
            <person name="Guigo R."/>
            <person name="Alvarado L."/>
            <person name="Berlin A."/>
            <person name="Bochicchio J."/>
            <person name="Borenstein D."/>
            <person name="Chapman S."/>
            <person name="Chen Z."/>
            <person name="Engels R."/>
            <person name="Freedman E."/>
            <person name="Gellesch M."/>
            <person name="Goldberg J."/>
            <person name="Griggs A."/>
            <person name="Gujja S."/>
            <person name="Heiman D."/>
            <person name="Hepburn T."/>
            <person name="Howarth C."/>
            <person name="Jen D."/>
            <person name="Larson L."/>
            <person name="Lewis B."/>
            <person name="Mehta T."/>
            <person name="Park D."/>
            <person name="Pearson M."/>
            <person name="Roberts A."/>
            <person name="Saif S."/>
            <person name="Shenoy N."/>
            <person name="Sisk P."/>
            <person name="Stolte C."/>
            <person name="Sykes S."/>
            <person name="Thomson T."/>
            <person name="Walk T."/>
            <person name="White J."/>
            <person name="Yandava C."/>
            <person name="Burger G."/>
            <person name="Gray M.W."/>
            <person name="Holland P.W.H."/>
            <person name="King N."/>
            <person name="Lang F.B.F."/>
            <person name="Roger A.J."/>
            <person name="Ruiz-Trillo I."/>
            <person name="Lander E."/>
            <person name="Nusbaum C."/>
        </authorList>
    </citation>
    <scope>NUCLEOTIDE SEQUENCE [LARGE SCALE GENOMIC DNA]</scope>
    <source>
        <strain evidence="13 14">DAOM BR117</strain>
    </source>
</reference>
<dbReference type="AlphaFoldDB" id="A0A0L0HDV6"/>
<dbReference type="PANTHER" id="PTHR11097:SF14">
    <property type="entry name" value="EXOSOME COMPLEX COMPONENT RRP45"/>
    <property type="match status" value="1"/>
</dbReference>
<dbReference type="GO" id="GO:0071035">
    <property type="term" value="P:nuclear polyadenylation-dependent rRNA catabolic process"/>
    <property type="evidence" value="ECO:0007669"/>
    <property type="project" value="EnsemblFungi"/>
</dbReference>
<dbReference type="OMA" id="GPQFENG"/>
<dbReference type="GO" id="GO:0016075">
    <property type="term" value="P:rRNA catabolic process"/>
    <property type="evidence" value="ECO:0007669"/>
    <property type="project" value="TreeGrafter"/>
</dbReference>
<dbReference type="InterPro" id="IPR027408">
    <property type="entry name" value="PNPase/RNase_PH_dom_sf"/>
</dbReference>
<dbReference type="SUPFAM" id="SSF55666">
    <property type="entry name" value="Ribonuclease PH domain 2-like"/>
    <property type="match status" value="1"/>
</dbReference>
<dbReference type="OrthoDB" id="10264038at2759"/>
<dbReference type="GO" id="GO:0034475">
    <property type="term" value="P:U4 snRNA 3'-end processing"/>
    <property type="evidence" value="ECO:0007669"/>
    <property type="project" value="EnsemblFungi"/>
</dbReference>
<keyword evidence="7" id="KW-0271">Exosome</keyword>
<evidence type="ECO:0000313" key="14">
    <source>
        <dbReference type="Proteomes" id="UP000053201"/>
    </source>
</evidence>
<dbReference type="InterPro" id="IPR015847">
    <property type="entry name" value="ExoRNase_PH_dom2"/>
</dbReference>
<evidence type="ECO:0000259" key="11">
    <source>
        <dbReference type="Pfam" id="PF01138"/>
    </source>
</evidence>
<protein>
    <recommendedName>
        <fullName evidence="4">Exosome complex component RRP45</fullName>
    </recommendedName>
    <alternativeName>
        <fullName evidence="10">Ribosomal RNA-processing protein 45</fullName>
    </alternativeName>
</protein>
<accession>A0A0L0HDV6</accession>
<evidence type="ECO:0000256" key="10">
    <source>
        <dbReference type="ARBA" id="ARBA00077933"/>
    </source>
</evidence>
<keyword evidence="5" id="KW-0963">Cytoplasm</keyword>
<evidence type="ECO:0000313" key="13">
    <source>
        <dbReference type="EMBL" id="KNC99297.1"/>
    </source>
</evidence>
<dbReference type="RefSeq" id="XP_016607337.1">
    <property type="nucleotide sequence ID" value="XM_016753758.1"/>
</dbReference>
<dbReference type="InterPro" id="IPR001247">
    <property type="entry name" value="ExoRNase_PH_dom1"/>
</dbReference>
<evidence type="ECO:0000259" key="12">
    <source>
        <dbReference type="Pfam" id="PF03725"/>
    </source>
</evidence>
<dbReference type="STRING" id="645134.A0A0L0HDV6"/>
<dbReference type="VEuPathDB" id="FungiDB:SPPG_05551"/>
<keyword evidence="6" id="KW-0698">rRNA processing</keyword>
<keyword evidence="9" id="KW-0539">Nucleus</keyword>
<feature type="domain" description="Exoribonuclease phosphorolytic" evidence="12">
    <location>
        <begin position="190"/>
        <end position="257"/>
    </location>
</feature>
<evidence type="ECO:0000256" key="5">
    <source>
        <dbReference type="ARBA" id="ARBA00022490"/>
    </source>
</evidence>
<dbReference type="Gene3D" id="3.30.230.70">
    <property type="entry name" value="GHMP Kinase, N-terminal domain"/>
    <property type="match status" value="1"/>
</dbReference>
<evidence type="ECO:0000256" key="6">
    <source>
        <dbReference type="ARBA" id="ARBA00022552"/>
    </source>
</evidence>
<dbReference type="FunCoup" id="A0A0L0HDV6">
    <property type="interactions" value="660"/>
</dbReference>
<dbReference type="SUPFAM" id="SSF54211">
    <property type="entry name" value="Ribosomal protein S5 domain 2-like"/>
    <property type="match status" value="1"/>
</dbReference>
<dbReference type="InterPro" id="IPR020568">
    <property type="entry name" value="Ribosomal_Su5_D2-typ_SF"/>
</dbReference>
<dbReference type="FunFam" id="3.30.230.70:FF:000005">
    <property type="entry name" value="Exosome complex component RRP45"/>
    <property type="match status" value="1"/>
</dbReference>
<evidence type="ECO:0000256" key="2">
    <source>
        <dbReference type="ARBA" id="ARBA00004604"/>
    </source>
</evidence>
<dbReference type="GO" id="GO:0000177">
    <property type="term" value="C:cytoplasmic exosome (RNase complex)"/>
    <property type="evidence" value="ECO:0007669"/>
    <property type="project" value="EnsemblFungi"/>
</dbReference>
<dbReference type="Pfam" id="PF03725">
    <property type="entry name" value="RNase_PH_C"/>
    <property type="match status" value="1"/>
</dbReference>
<dbReference type="InterPro" id="IPR033100">
    <property type="entry name" value="Rrp45"/>
</dbReference>
<dbReference type="GO" id="GO:0034476">
    <property type="term" value="P:U5 snRNA 3'-end processing"/>
    <property type="evidence" value="ECO:0007669"/>
    <property type="project" value="EnsemblFungi"/>
</dbReference>
<dbReference type="GO" id="GO:0071028">
    <property type="term" value="P:nuclear mRNA surveillance"/>
    <property type="evidence" value="ECO:0007669"/>
    <property type="project" value="TreeGrafter"/>
</dbReference>
<name>A0A0L0HDV6_SPIPD</name>
<dbReference type="InterPro" id="IPR050590">
    <property type="entry name" value="Exosome_comp_Rrp42_subfam"/>
</dbReference>
<dbReference type="eggNOG" id="KOG1614">
    <property type="taxonomic scope" value="Eukaryota"/>
</dbReference>
<keyword evidence="14" id="KW-1185">Reference proteome</keyword>
<dbReference type="InterPro" id="IPR036345">
    <property type="entry name" value="ExoRNase_PH_dom2_sf"/>
</dbReference>
<dbReference type="CDD" id="cd11368">
    <property type="entry name" value="RNase_PH_RRP45"/>
    <property type="match status" value="1"/>
</dbReference>
<comment type="similarity">
    <text evidence="3">Belongs to the RNase PH family.</text>
</comment>
<dbReference type="Proteomes" id="UP000053201">
    <property type="component" value="Unassembled WGS sequence"/>
</dbReference>
<gene>
    <name evidence="13" type="ORF">SPPG_05551</name>
</gene>
<sequence>MVKDTQPSNNERNFILQALDQGLRIDGRGPHDVRKISISLGPQFGHSEVRLGKTRVTANVSCEIVRPRPSNPTEGLVQFTTDFSPMASPAFEEGSLSEEDVLVSRLLEKALKQSRAIDTEGLCIVAGEKVWQLRVDLRVLDHEGNIIDCACVAAIAALQHFKRPDVTVIGDDVTIHTIEERSGIPLSVHHIPICVTFAFFANGERQVADPSLLEEQVREGDMTFVINKHREICTLSKAGGIPITVEQVLHCANIATAKSEEITALIQEALARHNESIESV</sequence>
<dbReference type="GO" id="GO:0071038">
    <property type="term" value="P:TRAMP-dependent tRNA surveillance pathway"/>
    <property type="evidence" value="ECO:0007669"/>
    <property type="project" value="EnsemblFungi"/>
</dbReference>
<dbReference type="PANTHER" id="PTHR11097">
    <property type="entry name" value="EXOSOME COMPLEX EXONUCLEASE RIBOSOMAL RNA PROCESSING PROTEIN"/>
    <property type="match status" value="1"/>
</dbReference>
<dbReference type="GO" id="GO:0005730">
    <property type="term" value="C:nucleolus"/>
    <property type="evidence" value="ECO:0007669"/>
    <property type="project" value="UniProtKB-SubCell"/>
</dbReference>
<dbReference type="GO" id="GO:0000176">
    <property type="term" value="C:nuclear exosome (RNase complex)"/>
    <property type="evidence" value="ECO:0007669"/>
    <property type="project" value="EnsemblFungi"/>
</dbReference>
<dbReference type="GO" id="GO:0035925">
    <property type="term" value="F:mRNA 3'-UTR AU-rich region binding"/>
    <property type="evidence" value="ECO:0007669"/>
    <property type="project" value="TreeGrafter"/>
</dbReference>
<dbReference type="GO" id="GO:0034473">
    <property type="term" value="P:U1 snRNA 3'-end processing"/>
    <property type="evidence" value="ECO:0007669"/>
    <property type="project" value="EnsemblFungi"/>
</dbReference>
<dbReference type="InParanoid" id="A0A0L0HDV6"/>
<evidence type="ECO:0000256" key="7">
    <source>
        <dbReference type="ARBA" id="ARBA00022835"/>
    </source>
</evidence>
<proteinExistence type="inferred from homology"/>
<dbReference type="GeneID" id="27688916"/>
<dbReference type="Pfam" id="PF01138">
    <property type="entry name" value="RNase_PH"/>
    <property type="match status" value="1"/>
</dbReference>
<dbReference type="EMBL" id="KQ257458">
    <property type="protein sequence ID" value="KNC99297.1"/>
    <property type="molecule type" value="Genomic_DNA"/>
</dbReference>
<keyword evidence="8" id="KW-0694">RNA-binding</keyword>
<evidence type="ECO:0000256" key="8">
    <source>
        <dbReference type="ARBA" id="ARBA00022884"/>
    </source>
</evidence>
<evidence type="ECO:0000256" key="9">
    <source>
        <dbReference type="ARBA" id="ARBA00023242"/>
    </source>
</evidence>